<dbReference type="EMBL" id="CP012850">
    <property type="protein sequence ID" value="ALI36989.1"/>
    <property type="molecule type" value="Genomic_DNA"/>
</dbReference>
<keyword evidence="1" id="KW-1133">Transmembrane helix</keyword>
<evidence type="ECO:0000313" key="3">
    <source>
        <dbReference type="Proteomes" id="UP000058925"/>
    </source>
</evidence>
<dbReference type="Proteomes" id="UP000058925">
    <property type="component" value="Chromosome"/>
</dbReference>
<accession>A0A654M3H7</accession>
<gene>
    <name evidence="2" type="ORF">NMY3_02799</name>
</gene>
<evidence type="ECO:0000313" key="2">
    <source>
        <dbReference type="EMBL" id="ALI36989.1"/>
    </source>
</evidence>
<feature type="transmembrane region" description="Helical" evidence="1">
    <location>
        <begin position="45"/>
        <end position="65"/>
    </location>
</feature>
<keyword evidence="1" id="KW-0812">Transmembrane</keyword>
<protein>
    <submittedName>
        <fullName evidence="2">Uncharacterized protein</fullName>
    </submittedName>
</protein>
<sequence length="202" mass="22332">MILEVTYVKRLTNLVPGVFLDKYIIGVESKILKYMHSSKMMMKNISFSIFLLSVASILCLFPLSISPVHSQTGGGLEITPTVQWTENLAGTFSYCVYEGSVTLDSTNDPQAFCVIPTSDLPFQNMQAAENDDVDTYVLNQIVTPQGLFKDGAPYSVCVVFTPSSQNVDFTTAETCEQFTNQKGHNPEEPFVNLDDGVLFTNN</sequence>
<keyword evidence="1" id="KW-0472">Membrane</keyword>
<proteinExistence type="predicted"/>
<dbReference type="KEGG" id="taa:NMY3_02799"/>
<reference evidence="3" key="1">
    <citation type="submission" date="2015-10" db="EMBL/GenBank/DDBJ databases">
        <title>Niche specialization of a soil ammonia-oxidizing archaeon, Candidatus Nitrosocosmicus oleophilus.</title>
        <authorList>
            <person name="Jung M.-Y."/>
            <person name="Rhee S.-K."/>
        </authorList>
    </citation>
    <scope>NUCLEOTIDE SEQUENCE [LARGE SCALE GENOMIC DNA]</scope>
    <source>
        <strain evidence="3">MY3</strain>
    </source>
</reference>
<organism evidence="2 3">
    <name type="scientific">Candidatus Nitrosocosmicus oleophilus</name>
    <dbReference type="NCBI Taxonomy" id="1353260"/>
    <lineage>
        <taxon>Archaea</taxon>
        <taxon>Nitrososphaerota</taxon>
        <taxon>Nitrososphaeria</taxon>
        <taxon>Nitrososphaerales</taxon>
        <taxon>Nitrososphaeraceae</taxon>
        <taxon>Candidatus Nitrosocosmicus</taxon>
    </lineage>
</organism>
<name>A0A654M3H7_9ARCH</name>
<evidence type="ECO:0000256" key="1">
    <source>
        <dbReference type="SAM" id="Phobius"/>
    </source>
</evidence>
<dbReference type="AlphaFoldDB" id="A0A654M3H7"/>
<keyword evidence="3" id="KW-1185">Reference proteome</keyword>